<keyword evidence="4 5" id="KW-0472">Membrane</keyword>
<dbReference type="PANTHER" id="PTHR37422:SF13">
    <property type="entry name" value="LIPOPOLYSACCHARIDE BIOSYNTHESIS PROTEIN PA4999-RELATED"/>
    <property type="match status" value="1"/>
</dbReference>
<dbReference type="InterPro" id="IPR007016">
    <property type="entry name" value="O-antigen_ligase-rel_domated"/>
</dbReference>
<dbReference type="EMBL" id="AFWH01000014">
    <property type="protein sequence ID" value="EGU52146.1"/>
    <property type="molecule type" value="Genomic_DNA"/>
</dbReference>
<feature type="transmembrane region" description="Helical" evidence="5">
    <location>
        <begin position="12"/>
        <end position="30"/>
    </location>
</feature>
<evidence type="ECO:0000313" key="8">
    <source>
        <dbReference type="EMBL" id="EGU52146.1"/>
    </source>
</evidence>
<dbReference type="Proteomes" id="UP000002817">
    <property type="component" value="Unassembled WGS sequence"/>
</dbReference>
<feature type="transmembrane region" description="Helical" evidence="5">
    <location>
        <begin position="173"/>
        <end position="190"/>
    </location>
</feature>
<dbReference type="Proteomes" id="UP000003515">
    <property type="component" value="Unassembled WGS sequence"/>
</dbReference>
<evidence type="ECO:0000256" key="3">
    <source>
        <dbReference type="ARBA" id="ARBA00022989"/>
    </source>
</evidence>
<reference evidence="8 9" key="3">
    <citation type="journal article" date="2012" name="Int. J. Syst. Evol. Microbiol.">
        <title>Vibrio caribbeanicus sp. nov., isolated from the marine sponge Scleritoderma cyanea.</title>
        <authorList>
            <person name="Hoffmann M."/>
            <person name="Monday S.R."/>
            <person name="Allard M.W."/>
            <person name="Strain E.A."/>
            <person name="Whittaker P."/>
            <person name="Naum M."/>
            <person name="McCarthy P.J."/>
            <person name="Lopez J.V."/>
            <person name="Fischer M."/>
            <person name="Brown E.W."/>
        </authorList>
    </citation>
    <scope>NUCLEOTIDE SEQUENCE [LARGE SCALE GENOMIC DNA]</scope>
    <source>
        <strain evidence="8">CIP 102891</strain>
        <strain evidence="9">CIP 102891 / ATCC 33934</strain>
    </source>
</reference>
<keyword evidence="2 5" id="KW-0812">Transmembrane</keyword>
<dbReference type="GO" id="GO:0016874">
    <property type="term" value="F:ligase activity"/>
    <property type="evidence" value="ECO:0007669"/>
    <property type="project" value="UniProtKB-KW"/>
</dbReference>
<sequence length="399" mass="45363">MLNFINNRKAVSLLFLAPVLWITTGMLWDGDGDMRLVPIVLVIAALSLFVFRFAIIKDNLKSSFWVKLLFINGLFGALAYEVYGFDSRELRATLVMLFLFLTTPKNFYTKSAMQWLLFIASISCSSYSYYYQINVSLFRGEWPINAIPFATICGLVSISSLGLLLTRFEEKNTIVLIVAVTLSMAGLLLSQSRGPLIALIVVVFLLLLYVSYRKNWALCVLTLLCLVVGVGGLFKLPVIQDRIERTIQEYHLIEQGHLNSSIGVRLQMVGIGIELWQRNPMLGYGKDIKIEFDKLEYEKRITPSLNRLISMTFHNGYVDKFVLYGLLGGLIFLTFLFYPIWKARQYTIERGAVLLWAPALFVAICNFSDAPFINSQAAIYYMFIIGSVTMILSNEKERE</sequence>
<keyword evidence="10" id="KW-1185">Reference proteome</keyword>
<dbReference type="GO" id="GO:0016020">
    <property type="term" value="C:membrane"/>
    <property type="evidence" value="ECO:0007669"/>
    <property type="project" value="UniProtKB-SubCell"/>
</dbReference>
<feature type="transmembrane region" description="Helical" evidence="5">
    <location>
        <begin position="115"/>
        <end position="133"/>
    </location>
</feature>
<comment type="subcellular location">
    <subcellularLocation>
        <location evidence="1">Membrane</location>
        <topology evidence="1">Multi-pass membrane protein</topology>
    </subcellularLocation>
</comment>
<evidence type="ECO:0000256" key="5">
    <source>
        <dbReference type="SAM" id="Phobius"/>
    </source>
</evidence>
<feature type="transmembrane region" description="Helical" evidence="5">
    <location>
        <begin position="353"/>
        <end position="372"/>
    </location>
</feature>
<organism evidence="8 9">
    <name type="scientific">Vibrio orientalis CIP 102891 = ATCC 33934</name>
    <dbReference type="NCBI Taxonomy" id="675816"/>
    <lineage>
        <taxon>Bacteria</taxon>
        <taxon>Pseudomonadati</taxon>
        <taxon>Pseudomonadota</taxon>
        <taxon>Gammaproteobacteria</taxon>
        <taxon>Vibrionales</taxon>
        <taxon>Vibrionaceae</taxon>
        <taxon>Vibrio</taxon>
        <taxon>Vibrio oreintalis group</taxon>
    </lineage>
</organism>
<feature type="domain" description="O-antigen ligase-related" evidence="6">
    <location>
        <begin position="179"/>
        <end position="333"/>
    </location>
</feature>
<accession>C9QDI3</accession>
<dbReference type="eggNOG" id="COG3307">
    <property type="taxonomic scope" value="Bacteria"/>
</dbReference>
<evidence type="ECO:0000256" key="1">
    <source>
        <dbReference type="ARBA" id="ARBA00004141"/>
    </source>
</evidence>
<feature type="transmembrane region" description="Helical" evidence="5">
    <location>
        <begin position="145"/>
        <end position="166"/>
    </location>
</feature>
<dbReference type="OrthoDB" id="6358855at2"/>
<keyword evidence="3 5" id="KW-1133">Transmembrane helix</keyword>
<gene>
    <name evidence="7" type="ORF">VIA_000548</name>
    <name evidence="8" type="ORF">VIOR3934_06574</name>
</gene>
<evidence type="ECO:0000259" key="6">
    <source>
        <dbReference type="Pfam" id="PF04932"/>
    </source>
</evidence>
<dbReference type="EMBL" id="ACZV01000003">
    <property type="protein sequence ID" value="EEX95085.1"/>
    <property type="molecule type" value="Genomic_DNA"/>
</dbReference>
<feature type="transmembrane region" description="Helical" evidence="5">
    <location>
        <begin position="196"/>
        <end position="212"/>
    </location>
</feature>
<keyword evidence="8" id="KW-0436">Ligase</keyword>
<comment type="caution">
    <text evidence="8">The sequence shown here is derived from an EMBL/GenBank/DDBJ whole genome shotgun (WGS) entry which is preliminary data.</text>
</comment>
<feature type="transmembrane region" description="Helical" evidence="5">
    <location>
        <begin position="36"/>
        <end position="55"/>
    </location>
</feature>
<proteinExistence type="predicted"/>
<protein>
    <submittedName>
        <fullName evidence="7 8">O-antigen ligase</fullName>
    </submittedName>
</protein>
<dbReference type="PANTHER" id="PTHR37422">
    <property type="entry name" value="TEICHURONIC ACID BIOSYNTHESIS PROTEIN TUAE"/>
    <property type="match status" value="1"/>
</dbReference>
<name>C9QDI3_VIBOR</name>
<dbReference type="InterPro" id="IPR051533">
    <property type="entry name" value="WaaL-like"/>
</dbReference>
<feature type="transmembrane region" description="Helical" evidence="5">
    <location>
        <begin position="321"/>
        <end position="341"/>
    </location>
</feature>
<feature type="transmembrane region" description="Helical" evidence="5">
    <location>
        <begin position="217"/>
        <end position="234"/>
    </location>
</feature>
<evidence type="ECO:0000313" key="7">
    <source>
        <dbReference type="EMBL" id="EEX95085.1"/>
    </source>
</evidence>
<evidence type="ECO:0000313" key="9">
    <source>
        <dbReference type="Proteomes" id="UP000002817"/>
    </source>
</evidence>
<reference evidence="7 10" key="1">
    <citation type="submission" date="2009-10" db="EMBL/GenBank/DDBJ databases">
        <authorList>
            <consortium name="Los Alamos National Laboratory (LANL)"/>
            <consortium name="National Microbial Pathogen Data Resource (NMPDR)"/>
            <person name="Munk A.C."/>
            <person name="Chertkov O."/>
            <person name="Tapia R."/>
            <person name="Green L."/>
            <person name="Rogers Y."/>
            <person name="Detter J.C."/>
            <person name="Bruce D."/>
            <person name="Brettin T.S."/>
            <person name="Colwell R.R."/>
            <person name="Huq A."/>
            <person name="Grim C.J."/>
            <person name="Hasan N.A."/>
            <person name="Bartels D."/>
            <person name="Vonstein V."/>
        </authorList>
    </citation>
    <scope>NUCLEOTIDE SEQUENCE [LARGE SCALE GENOMIC DNA]</scope>
    <source>
        <strain evidence="7 10">CIP 102891</strain>
    </source>
</reference>
<evidence type="ECO:0000256" key="4">
    <source>
        <dbReference type="ARBA" id="ARBA00023136"/>
    </source>
</evidence>
<dbReference type="STRING" id="675816.VIA_000548"/>
<dbReference type="PATRIC" id="fig|675816.5.peg.1111"/>
<evidence type="ECO:0000256" key="2">
    <source>
        <dbReference type="ARBA" id="ARBA00022692"/>
    </source>
</evidence>
<dbReference type="Pfam" id="PF04932">
    <property type="entry name" value="Wzy_C"/>
    <property type="match status" value="1"/>
</dbReference>
<dbReference type="AlphaFoldDB" id="C9QDI3"/>
<feature type="transmembrane region" description="Helical" evidence="5">
    <location>
        <begin position="90"/>
        <end position="108"/>
    </location>
</feature>
<reference evidence="8" key="2">
    <citation type="submission" date="2011-08" db="EMBL/GenBank/DDBJ databases">
        <authorList>
            <person name="Hoffman M."/>
            <person name="Strain E.A."/>
            <person name="Brown E."/>
            <person name="Allard M.W."/>
        </authorList>
    </citation>
    <scope>NUCLEOTIDE SEQUENCE</scope>
    <source>
        <strain evidence="8">CIP 102891</strain>
    </source>
</reference>
<feature type="transmembrane region" description="Helical" evidence="5">
    <location>
        <begin position="378"/>
        <end position="394"/>
    </location>
</feature>
<feature type="transmembrane region" description="Helical" evidence="5">
    <location>
        <begin position="64"/>
        <end position="84"/>
    </location>
</feature>
<evidence type="ECO:0000313" key="10">
    <source>
        <dbReference type="Proteomes" id="UP000003515"/>
    </source>
</evidence>